<evidence type="ECO:0000313" key="2">
    <source>
        <dbReference type="EMBL" id="PWB93061.1"/>
    </source>
</evidence>
<dbReference type="Proteomes" id="UP000245137">
    <property type="component" value="Unassembled WGS sequence"/>
</dbReference>
<sequence length="78" mass="9050">MGRNASKLAAAAALAFGFAGAARAHNDFTDRAEYYAATPQAPAYYEPQYYYYYPSYVEPYYSGRSIYVAPRRRWRDRR</sequence>
<feature type="chain" id="PRO_5015725257" evidence="1">
    <location>
        <begin position="25"/>
        <end position="78"/>
    </location>
</feature>
<feature type="signal peptide" evidence="1">
    <location>
        <begin position="1"/>
        <end position="24"/>
    </location>
</feature>
<dbReference type="EMBL" id="PUIV01000029">
    <property type="protein sequence ID" value="PWB93061.1"/>
    <property type="molecule type" value="Genomic_DNA"/>
</dbReference>
<evidence type="ECO:0000313" key="3">
    <source>
        <dbReference type="Proteomes" id="UP000245137"/>
    </source>
</evidence>
<organism evidence="2 3">
    <name type="scientific">Methylosinus sporium</name>
    <dbReference type="NCBI Taxonomy" id="428"/>
    <lineage>
        <taxon>Bacteria</taxon>
        <taxon>Pseudomonadati</taxon>
        <taxon>Pseudomonadota</taxon>
        <taxon>Alphaproteobacteria</taxon>
        <taxon>Hyphomicrobiales</taxon>
        <taxon>Methylocystaceae</taxon>
        <taxon>Methylosinus</taxon>
    </lineage>
</organism>
<dbReference type="RefSeq" id="WP_146188397.1">
    <property type="nucleotide sequence ID" value="NZ_BGJY01000008.1"/>
</dbReference>
<reference evidence="2 3" key="1">
    <citation type="journal article" date="2018" name="Appl. Microbiol. Biotechnol.">
        <title>Co-cultivation of the strictly anaerobic methanogen Methanosarcina barkeri with aerobic methanotrophs in an oxygen-limited membrane bioreactor.</title>
        <authorList>
            <person name="In 't Zandt M.H."/>
            <person name="van den Bosch T.J.M."/>
            <person name="Rijkers R."/>
            <person name="van Kessel M.A.H.J."/>
            <person name="Jetten M.S.M."/>
            <person name="Welte C.U."/>
        </authorList>
    </citation>
    <scope>NUCLEOTIDE SEQUENCE [LARGE SCALE GENOMIC DNA]</scope>
    <source>
        <strain evidence="2 3">DSM 17706</strain>
    </source>
</reference>
<keyword evidence="3" id="KW-1185">Reference proteome</keyword>
<evidence type="ECO:0000256" key="1">
    <source>
        <dbReference type="SAM" id="SignalP"/>
    </source>
</evidence>
<comment type="caution">
    <text evidence="2">The sequence shown here is derived from an EMBL/GenBank/DDBJ whole genome shotgun (WGS) entry which is preliminary data.</text>
</comment>
<name>A0A2U1SN75_METSR</name>
<accession>A0A2U1SN75</accession>
<dbReference type="AlphaFoldDB" id="A0A2U1SN75"/>
<protein>
    <submittedName>
        <fullName evidence="2">Uncharacterized protein</fullName>
    </submittedName>
</protein>
<keyword evidence="1" id="KW-0732">Signal</keyword>
<proteinExistence type="predicted"/>
<gene>
    <name evidence="2" type="ORF">C5689_14965</name>
</gene>